<dbReference type="PANTHER" id="PTHR47053:SF1">
    <property type="entry name" value="MUREIN DD-ENDOPEPTIDASE MEPH-RELATED"/>
    <property type="match status" value="1"/>
</dbReference>
<dbReference type="AlphaFoldDB" id="A0A6B2H8D4"/>
<evidence type="ECO:0000256" key="3">
    <source>
        <dbReference type="ARBA" id="ARBA00022801"/>
    </source>
</evidence>
<evidence type="ECO:0000313" key="7">
    <source>
        <dbReference type="Proteomes" id="UP000478546"/>
    </source>
</evidence>
<keyword evidence="2" id="KW-0645">Protease</keyword>
<name>A0A6B2H8D4_9BACT</name>
<dbReference type="GO" id="GO:0008234">
    <property type="term" value="F:cysteine-type peptidase activity"/>
    <property type="evidence" value="ECO:0007669"/>
    <property type="project" value="UniProtKB-KW"/>
</dbReference>
<reference evidence="6 7" key="1">
    <citation type="submission" date="2020-01" db="EMBL/GenBank/DDBJ databases">
        <authorList>
            <person name="Kim M.K."/>
        </authorList>
    </citation>
    <scope>NUCLEOTIDE SEQUENCE [LARGE SCALE GENOMIC DNA]</scope>
    <source>
        <strain evidence="6 7">BT213</strain>
    </source>
</reference>
<keyword evidence="4" id="KW-0788">Thiol protease</keyword>
<dbReference type="InterPro" id="IPR000064">
    <property type="entry name" value="NLP_P60_dom"/>
</dbReference>
<dbReference type="InterPro" id="IPR051202">
    <property type="entry name" value="Peptidase_C40"/>
</dbReference>
<protein>
    <submittedName>
        <fullName evidence="6">C40 family peptidase</fullName>
    </submittedName>
</protein>
<dbReference type="EMBL" id="JAAEAA010000006">
    <property type="protein sequence ID" value="NDK55464.1"/>
    <property type="molecule type" value="Genomic_DNA"/>
</dbReference>
<dbReference type="PANTHER" id="PTHR47053">
    <property type="entry name" value="MUREIN DD-ENDOPEPTIDASE MEPH-RELATED"/>
    <property type="match status" value="1"/>
</dbReference>
<dbReference type="SUPFAM" id="SSF54001">
    <property type="entry name" value="Cysteine proteinases"/>
    <property type="match status" value="1"/>
</dbReference>
<feature type="domain" description="NlpC/P60" evidence="5">
    <location>
        <begin position="71"/>
        <end position="199"/>
    </location>
</feature>
<evidence type="ECO:0000313" key="6">
    <source>
        <dbReference type="EMBL" id="NDK55464.1"/>
    </source>
</evidence>
<evidence type="ECO:0000256" key="2">
    <source>
        <dbReference type="ARBA" id="ARBA00022670"/>
    </source>
</evidence>
<dbReference type="Proteomes" id="UP000478546">
    <property type="component" value="Unassembled WGS sequence"/>
</dbReference>
<keyword evidence="3" id="KW-0378">Hydrolase</keyword>
<evidence type="ECO:0000259" key="5">
    <source>
        <dbReference type="PROSITE" id="PS51935"/>
    </source>
</evidence>
<evidence type="ECO:0000256" key="4">
    <source>
        <dbReference type="ARBA" id="ARBA00022807"/>
    </source>
</evidence>
<comment type="caution">
    <text evidence="6">The sequence shown here is derived from an EMBL/GenBank/DDBJ whole genome shotgun (WGS) entry which is preliminary data.</text>
</comment>
<proteinExistence type="inferred from homology"/>
<dbReference type="Pfam" id="PF00877">
    <property type="entry name" value="NLPC_P60"/>
    <property type="match status" value="1"/>
</dbReference>
<dbReference type="RefSeq" id="WP_162345527.1">
    <property type="nucleotide sequence ID" value="NZ_JAAEAA010000006.1"/>
</dbReference>
<organism evidence="6 7">
    <name type="scientific">Pontibacter fetidus</name>
    <dbReference type="NCBI Taxonomy" id="2700082"/>
    <lineage>
        <taxon>Bacteria</taxon>
        <taxon>Pseudomonadati</taxon>
        <taxon>Bacteroidota</taxon>
        <taxon>Cytophagia</taxon>
        <taxon>Cytophagales</taxon>
        <taxon>Hymenobacteraceae</taxon>
        <taxon>Pontibacter</taxon>
    </lineage>
</organism>
<sequence length="199" mass="21664">MKKNVMLMLAPVVLLILLLLFGYNITNTTNKYTAEQATIVKVIETKAATPATEDKWIRMDKTTRSAGNFAKAEPYAIVEYAQSLIGSPYLYAGITPAGFDCSGFVTHVFDNYNMDIPHSSDMQANEGVPVSKAEAAPGDLVIFTGTDENDRTPGHVGIVISEPGDTISFVHSSSNGGVKISKVQGTRYDVRFLQVRRVL</sequence>
<dbReference type="InterPro" id="IPR038765">
    <property type="entry name" value="Papain-like_cys_pep_sf"/>
</dbReference>
<accession>A0A6B2H8D4</accession>
<dbReference type="PROSITE" id="PS51935">
    <property type="entry name" value="NLPC_P60"/>
    <property type="match status" value="1"/>
</dbReference>
<comment type="similarity">
    <text evidence="1">Belongs to the peptidase C40 family.</text>
</comment>
<gene>
    <name evidence="6" type="ORF">GWO68_06010</name>
</gene>
<keyword evidence="7" id="KW-1185">Reference proteome</keyword>
<evidence type="ECO:0000256" key="1">
    <source>
        <dbReference type="ARBA" id="ARBA00007074"/>
    </source>
</evidence>
<dbReference type="GO" id="GO:0006508">
    <property type="term" value="P:proteolysis"/>
    <property type="evidence" value="ECO:0007669"/>
    <property type="project" value="UniProtKB-KW"/>
</dbReference>
<dbReference type="Gene3D" id="3.90.1720.10">
    <property type="entry name" value="endopeptidase domain like (from Nostoc punctiforme)"/>
    <property type="match status" value="1"/>
</dbReference>